<feature type="transmembrane region" description="Helical" evidence="8">
    <location>
        <begin position="127"/>
        <end position="145"/>
    </location>
</feature>
<evidence type="ECO:0000256" key="8">
    <source>
        <dbReference type="SAM" id="Phobius"/>
    </source>
</evidence>
<dbReference type="AlphaFoldDB" id="A0ABD5ZLA3"/>
<evidence type="ECO:0000256" key="3">
    <source>
        <dbReference type="ARBA" id="ARBA00022475"/>
    </source>
</evidence>
<evidence type="ECO:0000256" key="5">
    <source>
        <dbReference type="ARBA" id="ARBA00022833"/>
    </source>
</evidence>
<feature type="transmembrane region" description="Helical" evidence="8">
    <location>
        <begin position="229"/>
        <end position="247"/>
    </location>
</feature>
<dbReference type="Pfam" id="PF02535">
    <property type="entry name" value="Zip"/>
    <property type="match status" value="1"/>
</dbReference>
<feature type="transmembrane region" description="Helical" evidence="8">
    <location>
        <begin position="201"/>
        <end position="223"/>
    </location>
</feature>
<comment type="subcellular location">
    <subcellularLocation>
        <location evidence="1">Cell membrane</location>
        <topology evidence="1">Multi-pass membrane protein</topology>
    </subcellularLocation>
</comment>
<dbReference type="EMBL" id="JBHTAP010000001">
    <property type="protein sequence ID" value="MFC7234243.1"/>
    <property type="molecule type" value="Genomic_DNA"/>
</dbReference>
<keyword evidence="7 8" id="KW-0472">Membrane</keyword>
<evidence type="ECO:0000256" key="7">
    <source>
        <dbReference type="ARBA" id="ARBA00023136"/>
    </source>
</evidence>
<gene>
    <name evidence="9" type="ORF">ACFQJ4_02820</name>
</gene>
<evidence type="ECO:0000256" key="6">
    <source>
        <dbReference type="ARBA" id="ARBA00022989"/>
    </source>
</evidence>
<keyword evidence="10" id="KW-1185">Reference proteome</keyword>
<feature type="transmembrane region" description="Helical" evidence="8">
    <location>
        <begin position="83"/>
        <end position="106"/>
    </location>
</feature>
<evidence type="ECO:0000256" key="1">
    <source>
        <dbReference type="ARBA" id="ARBA00004651"/>
    </source>
</evidence>
<feature type="transmembrane region" description="Helical" evidence="8">
    <location>
        <begin position="259"/>
        <end position="278"/>
    </location>
</feature>
<dbReference type="RefSeq" id="WP_276235245.1">
    <property type="nucleotide sequence ID" value="NZ_CP119802.1"/>
</dbReference>
<dbReference type="GeneID" id="79265909"/>
<feature type="transmembrane region" description="Helical" evidence="8">
    <location>
        <begin position="165"/>
        <end position="189"/>
    </location>
</feature>
<proteinExistence type="inferred from homology"/>
<dbReference type="PANTHER" id="PTHR11040">
    <property type="entry name" value="ZINC/IRON TRANSPORTER"/>
    <property type="match status" value="1"/>
</dbReference>
<name>A0ABD5ZLA3_9EURY</name>
<comment type="caution">
    <text evidence="9">The sequence shown here is derived from an EMBL/GenBank/DDBJ whole genome shotgun (WGS) entry which is preliminary data.</text>
</comment>
<dbReference type="PANTHER" id="PTHR11040:SF211">
    <property type="entry name" value="ZINC TRANSPORTER ZIP11"/>
    <property type="match status" value="1"/>
</dbReference>
<evidence type="ECO:0000256" key="2">
    <source>
        <dbReference type="ARBA" id="ARBA00006939"/>
    </source>
</evidence>
<keyword evidence="3" id="KW-1003">Cell membrane</keyword>
<feature type="transmembrane region" description="Helical" evidence="8">
    <location>
        <begin position="51"/>
        <end position="71"/>
    </location>
</feature>
<evidence type="ECO:0000313" key="10">
    <source>
        <dbReference type="Proteomes" id="UP001596398"/>
    </source>
</evidence>
<dbReference type="Proteomes" id="UP001596398">
    <property type="component" value="Unassembled WGS sequence"/>
</dbReference>
<evidence type="ECO:0000313" key="9">
    <source>
        <dbReference type="EMBL" id="MFC7234243.1"/>
    </source>
</evidence>
<evidence type="ECO:0000256" key="4">
    <source>
        <dbReference type="ARBA" id="ARBA00022692"/>
    </source>
</evidence>
<feature type="transmembrane region" description="Helical" evidence="8">
    <location>
        <begin position="15"/>
        <end position="39"/>
    </location>
</feature>
<keyword evidence="4 8" id="KW-0812">Transmembrane</keyword>
<keyword evidence="5" id="KW-0862">Zinc</keyword>
<reference evidence="9 10" key="1">
    <citation type="journal article" date="2019" name="Int. J. Syst. Evol. Microbiol.">
        <title>The Global Catalogue of Microorganisms (GCM) 10K type strain sequencing project: providing services to taxonomists for standard genome sequencing and annotation.</title>
        <authorList>
            <consortium name="The Broad Institute Genomics Platform"/>
            <consortium name="The Broad Institute Genome Sequencing Center for Infectious Disease"/>
            <person name="Wu L."/>
            <person name="Ma J."/>
        </authorList>
    </citation>
    <scope>NUCLEOTIDE SEQUENCE [LARGE SCALE GENOMIC DNA]</scope>
    <source>
        <strain evidence="9 10">DT85</strain>
    </source>
</reference>
<keyword evidence="6 8" id="KW-1133">Transmembrane helix</keyword>
<dbReference type="GO" id="GO:0005886">
    <property type="term" value="C:plasma membrane"/>
    <property type="evidence" value="ECO:0007669"/>
    <property type="project" value="UniProtKB-SubCell"/>
</dbReference>
<accession>A0ABD5ZLA3</accession>
<comment type="similarity">
    <text evidence="2">Belongs to the ZIP transporter (TC 2.A.5) family.</text>
</comment>
<dbReference type="InterPro" id="IPR003689">
    <property type="entry name" value="ZIP"/>
</dbReference>
<protein>
    <submittedName>
        <fullName evidence="9">ZIP family metal transporter</fullName>
    </submittedName>
</protein>
<organism evidence="9 10">
    <name type="scientific">Halosegnis marinus</name>
    <dbReference type="NCBI Taxonomy" id="3034023"/>
    <lineage>
        <taxon>Archaea</taxon>
        <taxon>Methanobacteriati</taxon>
        <taxon>Methanobacteriota</taxon>
        <taxon>Stenosarchaea group</taxon>
        <taxon>Halobacteria</taxon>
        <taxon>Halobacteriales</taxon>
        <taxon>Natronomonadaceae</taxon>
        <taxon>Halosegnis</taxon>
    </lineage>
</organism>
<sequence length="279" mass="27994">MLAEQFVDLVGPNPVVQALVAGVVIALFNTAGALVVLVWRDPSERGLDTALGFAAGVMLSASFTSLLLPGIDIASEADYPAVGLGGVELVGIVPVLVGFALGVAVLDRADDWVPGVQAVVTGRGVDAADARFSALVLFIVAITLHNMPEGLAVGVGFGSGDVGRGLALMLAIGVQNVPEGLAVSVAAVNAGLGSRFYAGVAGIRAGLVEIPLTVFGAAVVAVAAPAVPYAMGFAAGGMLFVIFHEIVPQTHARGNEHEATVGLMVGLVVMLALDVLLAA</sequence>